<sequence length="97" mass="10708">MSNTGWTWQHVRSECDLPTYFALCDWWHEVPPPAVQLRRIASFLGMQPGASPETPRMAQPSASATPSTQQDIAMAAAMAGMRAFEGRMADPMLDLID</sequence>
<evidence type="ECO:0008006" key="4">
    <source>
        <dbReference type="Google" id="ProtNLM"/>
    </source>
</evidence>
<evidence type="ECO:0000313" key="2">
    <source>
        <dbReference type="EMBL" id="MDI9234313.1"/>
    </source>
</evidence>
<comment type="caution">
    <text evidence="2">The sequence shown here is derived from an EMBL/GenBank/DDBJ whole genome shotgun (WGS) entry which is preliminary data.</text>
</comment>
<organism evidence="2 3">
    <name type="scientific">Limnohabitans lacus</name>
    <dbReference type="NCBI Taxonomy" id="3045173"/>
    <lineage>
        <taxon>Bacteria</taxon>
        <taxon>Pseudomonadati</taxon>
        <taxon>Pseudomonadota</taxon>
        <taxon>Betaproteobacteria</taxon>
        <taxon>Burkholderiales</taxon>
        <taxon>Comamonadaceae</taxon>
        <taxon>Limnohabitans</taxon>
    </lineage>
</organism>
<name>A0ABT6X866_9BURK</name>
<dbReference type="Proteomes" id="UP001431902">
    <property type="component" value="Unassembled WGS sequence"/>
</dbReference>
<evidence type="ECO:0000313" key="3">
    <source>
        <dbReference type="Proteomes" id="UP001431902"/>
    </source>
</evidence>
<proteinExistence type="predicted"/>
<gene>
    <name evidence="2" type="ORF">QLQ16_10740</name>
</gene>
<dbReference type="RefSeq" id="WP_283224687.1">
    <property type="nucleotide sequence ID" value="NZ_JASGBH010000007.1"/>
</dbReference>
<keyword evidence="3" id="KW-1185">Reference proteome</keyword>
<evidence type="ECO:0000256" key="1">
    <source>
        <dbReference type="SAM" id="MobiDB-lite"/>
    </source>
</evidence>
<feature type="region of interest" description="Disordered" evidence="1">
    <location>
        <begin position="46"/>
        <end position="68"/>
    </location>
</feature>
<protein>
    <recommendedName>
        <fullName evidence="4">Sulfotransferase</fullName>
    </recommendedName>
</protein>
<reference evidence="2" key="1">
    <citation type="submission" date="2023-05" db="EMBL/GenBank/DDBJ databases">
        <title>Limnohabitans sp. strain HM2-2 Genome sequencing and assembly.</title>
        <authorList>
            <person name="Jung Y."/>
        </authorList>
    </citation>
    <scope>NUCLEOTIDE SEQUENCE</scope>
    <source>
        <strain evidence="2">HM2-2</strain>
    </source>
</reference>
<accession>A0ABT6X866</accession>
<dbReference type="EMBL" id="JASGBH010000007">
    <property type="protein sequence ID" value="MDI9234313.1"/>
    <property type="molecule type" value="Genomic_DNA"/>
</dbReference>